<dbReference type="Gene3D" id="1.20.1280.50">
    <property type="match status" value="1"/>
</dbReference>
<protein>
    <submittedName>
        <fullName evidence="4">F-box only protein 15-like</fullName>
    </submittedName>
</protein>
<feature type="compositionally biased region" description="Basic and acidic residues" evidence="1">
    <location>
        <begin position="1"/>
        <end position="11"/>
    </location>
</feature>
<dbReference type="Proteomes" id="UP000694844">
    <property type="component" value="Chromosome 5"/>
</dbReference>
<evidence type="ECO:0000256" key="1">
    <source>
        <dbReference type="SAM" id="MobiDB-lite"/>
    </source>
</evidence>
<dbReference type="SMART" id="SM00256">
    <property type="entry name" value="FBOX"/>
    <property type="match status" value="1"/>
</dbReference>
<dbReference type="KEGG" id="cvn:111137162"/>
<dbReference type="PROSITE" id="PS50181">
    <property type="entry name" value="FBOX"/>
    <property type="match status" value="1"/>
</dbReference>
<organism evidence="3 4">
    <name type="scientific">Crassostrea virginica</name>
    <name type="common">Eastern oyster</name>
    <dbReference type="NCBI Taxonomy" id="6565"/>
    <lineage>
        <taxon>Eukaryota</taxon>
        <taxon>Metazoa</taxon>
        <taxon>Spiralia</taxon>
        <taxon>Lophotrochozoa</taxon>
        <taxon>Mollusca</taxon>
        <taxon>Bivalvia</taxon>
        <taxon>Autobranchia</taxon>
        <taxon>Pteriomorphia</taxon>
        <taxon>Ostreida</taxon>
        <taxon>Ostreoidea</taxon>
        <taxon>Ostreidae</taxon>
        <taxon>Crassostrea</taxon>
    </lineage>
</organism>
<name>A0A8B8EW13_CRAVI</name>
<sequence>MSKNIQHRDHLSSYLTKHRKNPQKNEGYAQASKDGEKSNERMKVTKDSKAASYKATKRGKMTIHDIPGEIMMDIFSYLLPQDLILASQVCKKWHGLANDNALWRPIFKKYSGTRSNRSKTEPKHRSIESMKQECMTRCVQQRNKRVFKHLRKRRSPYTGLQEAKEVEQALRTAGMTFELVMIDTDDGEHTLGHQDVFYHTMSISIRWFSLEMPSLRSIKEVHLYSKNPLFYNHSTGKPVKDGPYQRSLLLTQEFKWTDMKGKAVGGDEVISLYSLPQGLSVAVYKEGEEMAFVSWGLSLDNLVQQCMYGTNEETYSVLESKCLDSGISSRHGLLDYQLTVQLRSLRKEHWDDQFRHVDCREGAFDEGYAVFSVVKPDQRVKINTEEFVFPWKTDIFKGKVKNVAILDLTLLDEGNNVFWTASSLVKIEKNKEISKMFDFDYQYDSIISVKYADSTGKISIQICKMDSGDTYLTNLTISLSLAAIDDRFGTKYKPLDHK</sequence>
<dbReference type="GO" id="GO:0019005">
    <property type="term" value="C:SCF ubiquitin ligase complex"/>
    <property type="evidence" value="ECO:0007669"/>
    <property type="project" value="TreeGrafter"/>
</dbReference>
<dbReference type="PANTHER" id="PTHR46731">
    <property type="entry name" value="F-BOX ONLY PROTEIN 15"/>
    <property type="match status" value="1"/>
</dbReference>
<dbReference type="PANTHER" id="PTHR46731:SF1">
    <property type="entry name" value="F-BOX ONLY PROTEIN 15"/>
    <property type="match status" value="1"/>
</dbReference>
<dbReference type="RefSeq" id="XP_022344190.1">
    <property type="nucleotide sequence ID" value="XM_022488482.1"/>
</dbReference>
<proteinExistence type="predicted"/>
<accession>A0A8B8EW13</accession>
<dbReference type="InterPro" id="IPR001810">
    <property type="entry name" value="F-box_dom"/>
</dbReference>
<evidence type="ECO:0000313" key="3">
    <source>
        <dbReference type="Proteomes" id="UP000694844"/>
    </source>
</evidence>
<dbReference type="SUPFAM" id="SSF81383">
    <property type="entry name" value="F-box domain"/>
    <property type="match status" value="1"/>
</dbReference>
<dbReference type="AlphaFoldDB" id="A0A8B8EW13"/>
<gene>
    <name evidence="4" type="primary">LOC111137162</name>
</gene>
<dbReference type="Pfam" id="PF12937">
    <property type="entry name" value="F-box-like"/>
    <property type="match status" value="1"/>
</dbReference>
<dbReference type="GeneID" id="111137162"/>
<feature type="domain" description="F-box" evidence="2">
    <location>
        <begin position="60"/>
        <end position="106"/>
    </location>
</feature>
<dbReference type="InterPro" id="IPR036047">
    <property type="entry name" value="F-box-like_dom_sf"/>
</dbReference>
<evidence type="ECO:0000259" key="2">
    <source>
        <dbReference type="PROSITE" id="PS50181"/>
    </source>
</evidence>
<evidence type="ECO:0000313" key="4">
    <source>
        <dbReference type="RefSeq" id="XP_022344190.1"/>
    </source>
</evidence>
<keyword evidence="3" id="KW-1185">Reference proteome</keyword>
<feature type="region of interest" description="Disordered" evidence="1">
    <location>
        <begin position="1"/>
        <end position="53"/>
    </location>
</feature>
<feature type="compositionally biased region" description="Basic and acidic residues" evidence="1">
    <location>
        <begin position="33"/>
        <end position="49"/>
    </location>
</feature>
<dbReference type="OrthoDB" id="3219396at2759"/>
<reference evidence="4" key="1">
    <citation type="submission" date="2025-08" db="UniProtKB">
        <authorList>
            <consortium name="RefSeq"/>
        </authorList>
    </citation>
    <scope>IDENTIFICATION</scope>
    <source>
        <tissue evidence="4">Whole sample</tissue>
    </source>
</reference>